<keyword evidence="2" id="KW-1185">Reference proteome</keyword>
<reference evidence="1 2" key="1">
    <citation type="submission" date="2019-07" db="EMBL/GenBank/DDBJ databases">
        <title>Venturia inaequalis Genome Resource.</title>
        <authorList>
            <person name="Lichtner F.J."/>
        </authorList>
    </citation>
    <scope>NUCLEOTIDE SEQUENCE [LARGE SCALE GENOMIC DNA]</scope>
    <source>
        <strain evidence="1 2">DMI_063113</strain>
    </source>
</reference>
<name>A0A8H3VQ83_VENIN</name>
<gene>
    <name evidence="1" type="ORF">EG327_010915</name>
</gene>
<protein>
    <submittedName>
        <fullName evidence="1">Uncharacterized protein</fullName>
    </submittedName>
</protein>
<evidence type="ECO:0000313" key="1">
    <source>
        <dbReference type="EMBL" id="KAE9991813.1"/>
    </source>
</evidence>
<dbReference type="AlphaFoldDB" id="A0A8H3VQ83"/>
<dbReference type="Proteomes" id="UP000490939">
    <property type="component" value="Unassembled WGS sequence"/>
</dbReference>
<accession>A0A8H3VQ83</accession>
<comment type="caution">
    <text evidence="1">The sequence shown here is derived from an EMBL/GenBank/DDBJ whole genome shotgun (WGS) entry which is preliminary data.</text>
</comment>
<organism evidence="1 2">
    <name type="scientific">Venturia inaequalis</name>
    <name type="common">Apple scab fungus</name>
    <dbReference type="NCBI Taxonomy" id="5025"/>
    <lineage>
        <taxon>Eukaryota</taxon>
        <taxon>Fungi</taxon>
        <taxon>Dikarya</taxon>
        <taxon>Ascomycota</taxon>
        <taxon>Pezizomycotina</taxon>
        <taxon>Dothideomycetes</taxon>
        <taxon>Pleosporomycetidae</taxon>
        <taxon>Venturiales</taxon>
        <taxon>Venturiaceae</taxon>
        <taxon>Venturia</taxon>
    </lineage>
</organism>
<sequence>MEMQTYKSGIQSACLGNPSLLRRRAEGDCLGETDEDCLRIRPTQASGVNQSSLMASHAADRLAVAVASSLELGISGSGVQEERLKRTHCSKDMAPARLMTDDAAEANLKGVEEDLKEAVEVYE</sequence>
<evidence type="ECO:0000313" key="2">
    <source>
        <dbReference type="Proteomes" id="UP000490939"/>
    </source>
</evidence>
<proteinExistence type="predicted"/>
<dbReference type="EMBL" id="WNWR01000081">
    <property type="protein sequence ID" value="KAE9991813.1"/>
    <property type="molecule type" value="Genomic_DNA"/>
</dbReference>